<dbReference type="GO" id="GO:0005524">
    <property type="term" value="F:ATP binding"/>
    <property type="evidence" value="ECO:0007669"/>
    <property type="project" value="UniProtKB-UniRule"/>
</dbReference>
<dbReference type="RefSeq" id="WP_282839721.1">
    <property type="nucleotide sequence ID" value="NZ_JASCXW010000023.1"/>
</dbReference>
<dbReference type="GO" id="GO:0042626">
    <property type="term" value="F:ATPase-coupled transmembrane transporter activity"/>
    <property type="evidence" value="ECO:0007669"/>
    <property type="project" value="TreeGrafter"/>
</dbReference>
<reference evidence="10" key="1">
    <citation type="submission" date="2023-05" db="EMBL/GenBank/DDBJ databases">
        <title>Mariniplasma microaerophilum sp. nov., a novel anaerobic mollicute isolated from terrestrial mud volcano, Taman Peninsula, Russia.</title>
        <authorList>
            <person name="Khomyakova M.A."/>
            <person name="Merkel A.Y."/>
            <person name="Slobodkin A.I."/>
        </authorList>
    </citation>
    <scope>NUCLEOTIDE SEQUENCE</scope>
    <source>
        <strain evidence="10">M4Ah</strain>
    </source>
</reference>
<keyword evidence="11" id="KW-1185">Reference proteome</keyword>
<keyword evidence="4 8" id="KW-0547">Nucleotide-binding</keyword>
<name>A0AAW6U5N9_9MOLU</name>
<keyword evidence="2 8" id="KW-0813">Transport</keyword>
<dbReference type="PROSITE" id="PS00211">
    <property type="entry name" value="ABC_TRANSPORTER_1"/>
    <property type="match status" value="1"/>
</dbReference>
<dbReference type="NCBIfam" id="TIGR04521">
    <property type="entry name" value="ECF_ATPase_2"/>
    <property type="match status" value="1"/>
</dbReference>
<feature type="domain" description="ABC transporter" evidence="9">
    <location>
        <begin position="3"/>
        <end position="245"/>
    </location>
</feature>
<organism evidence="10 11">
    <name type="scientific">Peloplasma aerotolerans</name>
    <dbReference type="NCBI Taxonomy" id="3044389"/>
    <lineage>
        <taxon>Bacteria</taxon>
        <taxon>Bacillati</taxon>
        <taxon>Mycoplasmatota</taxon>
        <taxon>Mollicutes</taxon>
        <taxon>Acholeplasmatales</taxon>
        <taxon>Acholeplasmataceae</taxon>
        <taxon>Peloplasma</taxon>
    </lineage>
</organism>
<comment type="similarity">
    <text evidence="8">Belongs to the ABC transporter superfamily. Energy-coupling factor EcfA family.</text>
</comment>
<dbReference type="AlphaFoldDB" id="A0AAW6U5N9"/>
<dbReference type="FunFam" id="3.40.50.300:FF:000224">
    <property type="entry name" value="Energy-coupling factor transporter ATP-binding protein EcfA"/>
    <property type="match status" value="1"/>
</dbReference>
<evidence type="ECO:0000256" key="6">
    <source>
        <dbReference type="ARBA" id="ARBA00022967"/>
    </source>
</evidence>
<dbReference type="InterPro" id="IPR017871">
    <property type="entry name" value="ABC_transporter-like_CS"/>
</dbReference>
<gene>
    <name evidence="10" type="ORF">QJ521_06925</name>
</gene>
<comment type="function">
    <text evidence="8">ATP-binding (A) component of a common energy-coupling factor (ECF) ABC-transporter complex.</text>
</comment>
<evidence type="ECO:0000256" key="5">
    <source>
        <dbReference type="ARBA" id="ARBA00022840"/>
    </source>
</evidence>
<dbReference type="InterPro" id="IPR015856">
    <property type="entry name" value="ABC_transpr_CbiO/EcfA_su"/>
</dbReference>
<dbReference type="Proteomes" id="UP001431532">
    <property type="component" value="Unassembled WGS sequence"/>
</dbReference>
<evidence type="ECO:0000256" key="8">
    <source>
        <dbReference type="RuleBase" id="RU365104"/>
    </source>
</evidence>
<dbReference type="GO" id="GO:0043190">
    <property type="term" value="C:ATP-binding cassette (ABC) transporter complex"/>
    <property type="evidence" value="ECO:0007669"/>
    <property type="project" value="TreeGrafter"/>
</dbReference>
<evidence type="ECO:0000256" key="4">
    <source>
        <dbReference type="ARBA" id="ARBA00022741"/>
    </source>
</evidence>
<keyword evidence="7 8" id="KW-0472">Membrane</keyword>
<evidence type="ECO:0000256" key="2">
    <source>
        <dbReference type="ARBA" id="ARBA00022448"/>
    </source>
</evidence>
<evidence type="ECO:0000313" key="10">
    <source>
        <dbReference type="EMBL" id="MDI6453291.1"/>
    </source>
</evidence>
<dbReference type="PANTHER" id="PTHR43553:SF27">
    <property type="entry name" value="ENERGY-COUPLING FACTOR TRANSPORTER ATP-BINDING PROTEIN ECFA2"/>
    <property type="match status" value="1"/>
</dbReference>
<dbReference type="SMART" id="SM00382">
    <property type="entry name" value="AAA"/>
    <property type="match status" value="1"/>
</dbReference>
<dbReference type="Gene3D" id="3.40.50.300">
    <property type="entry name" value="P-loop containing nucleotide triphosphate hydrolases"/>
    <property type="match status" value="1"/>
</dbReference>
<dbReference type="PANTHER" id="PTHR43553">
    <property type="entry name" value="HEAVY METAL TRANSPORTER"/>
    <property type="match status" value="1"/>
</dbReference>
<evidence type="ECO:0000313" key="11">
    <source>
        <dbReference type="Proteomes" id="UP001431532"/>
    </source>
</evidence>
<comment type="subunit">
    <text evidence="8">Forms a stable energy-coupling factor (ECF) transporter complex composed of 2 membrane-embedded substrate-binding proteins (S component), 2 ATP-binding proteins (A component) and 2 transmembrane proteins (T component).</text>
</comment>
<dbReference type="SUPFAM" id="SSF52540">
    <property type="entry name" value="P-loop containing nucleoside triphosphate hydrolases"/>
    <property type="match status" value="1"/>
</dbReference>
<comment type="subcellular location">
    <subcellularLocation>
        <location evidence="1 8">Cell membrane</location>
        <topology evidence="1 8">Peripheral membrane protein</topology>
    </subcellularLocation>
</comment>
<dbReference type="EMBL" id="JASCXW010000023">
    <property type="protein sequence ID" value="MDI6453291.1"/>
    <property type="molecule type" value="Genomic_DNA"/>
</dbReference>
<sequence>MGIQFKDVSYSYKGLRVDYDAIGNINLEIEPQGEFIAIVGQTGSGKSTLVQHMNALLLPSSGNVVVFGQNLPPKKKEKINFLRQKVGLVFQFPEYQLFEETILKDIMFGPKNFKSSEAEATEKAKRAAAKVGIGESLYSQSPFRISGGQMRRVAIAGILAMEPEILVLDEPTRGLDPKGRTDLMEIFNSIHKNEGKTIILISHDMDLVSQYAKRVIVLDEGKIVFDGKKEDLFEHPKFLSFHLDLPTPLKILKHLEKEVGIPYMPKYDFQSLLQYLKEVSYE</sequence>
<dbReference type="GO" id="GO:0016887">
    <property type="term" value="F:ATP hydrolysis activity"/>
    <property type="evidence" value="ECO:0007669"/>
    <property type="project" value="InterPro"/>
</dbReference>
<evidence type="ECO:0000259" key="9">
    <source>
        <dbReference type="PROSITE" id="PS50893"/>
    </source>
</evidence>
<dbReference type="CDD" id="cd03225">
    <property type="entry name" value="ABC_cobalt_CbiO_domain1"/>
    <property type="match status" value="1"/>
</dbReference>
<protein>
    <recommendedName>
        <fullName evidence="8">Energy-coupling factor transporter ATP-binding protein EcfA2</fullName>
        <ecNumber evidence="8">7.-.-.-</ecNumber>
    </recommendedName>
</protein>
<dbReference type="InterPro" id="IPR003439">
    <property type="entry name" value="ABC_transporter-like_ATP-bd"/>
</dbReference>
<accession>A0AAW6U5N9</accession>
<keyword evidence="6" id="KW-1278">Translocase</keyword>
<dbReference type="EC" id="7.-.-.-" evidence="8"/>
<evidence type="ECO:0000256" key="3">
    <source>
        <dbReference type="ARBA" id="ARBA00022475"/>
    </source>
</evidence>
<proteinExistence type="inferred from homology"/>
<keyword evidence="3 8" id="KW-1003">Cell membrane</keyword>
<evidence type="ECO:0000256" key="1">
    <source>
        <dbReference type="ARBA" id="ARBA00004202"/>
    </source>
</evidence>
<dbReference type="InterPro" id="IPR030946">
    <property type="entry name" value="EcfA2"/>
</dbReference>
<dbReference type="InterPro" id="IPR027417">
    <property type="entry name" value="P-loop_NTPase"/>
</dbReference>
<dbReference type="PROSITE" id="PS50893">
    <property type="entry name" value="ABC_TRANSPORTER_2"/>
    <property type="match status" value="1"/>
</dbReference>
<dbReference type="InterPro" id="IPR050095">
    <property type="entry name" value="ECF_ABC_transporter_ATP-bd"/>
</dbReference>
<dbReference type="InterPro" id="IPR003593">
    <property type="entry name" value="AAA+_ATPase"/>
</dbReference>
<keyword evidence="5 8" id="KW-0067">ATP-binding</keyword>
<dbReference type="Pfam" id="PF00005">
    <property type="entry name" value="ABC_tran"/>
    <property type="match status" value="1"/>
</dbReference>
<comment type="caution">
    <text evidence="10">The sequence shown here is derived from an EMBL/GenBank/DDBJ whole genome shotgun (WGS) entry which is preliminary data.</text>
</comment>
<evidence type="ECO:0000256" key="7">
    <source>
        <dbReference type="ARBA" id="ARBA00023136"/>
    </source>
</evidence>